<sequence length="319" mass="38158">MKKYTNKYVKRALTLYSYVYDDSIDIYAENEKFYQNYLRRVKYFGTKKNQTPFKFFYVELLGFYNIDHVAAKRLMFQGNPELAGKYFSRTAFWGLMAKKNSIPAEYIDPYTDYLNYAFFVEDKDTIQLAIDMLINEWKKEDAQSKEYKTQWIYPKTYFLHFLIEKWLGENPILPRLFKEFSYKGGYGIYQAIIDHWNDLSFLPNTYWDELCDYHLNGLSLYGSEKWEKEEFLLEGIIPMELLNLIKVRKKLGLDIPQITHELFSLPTSQFPVIPTGYNPDTDVLFQLIHQTAITKHPYTIEEIIDLLKEKYGEELNYFI</sequence>
<accession>A0A250FS83</accession>
<dbReference type="KEGG" id="cgh:CGC50_08865"/>
<gene>
    <name evidence="1" type="ORF">CGC50_08865</name>
</gene>
<protein>
    <submittedName>
        <fullName evidence="1">Uncharacterized protein</fullName>
    </submittedName>
</protein>
<name>A0A250FS83_9FLAO</name>
<dbReference type="GeneID" id="84808664"/>
<reference evidence="2" key="1">
    <citation type="submission" date="2017-06" db="EMBL/GenBank/DDBJ databases">
        <title>Capnocytophaga spp. assemblies.</title>
        <authorList>
            <person name="Gulvik C.A."/>
        </authorList>
    </citation>
    <scope>NUCLEOTIDE SEQUENCE [LARGE SCALE GENOMIC DNA]</scope>
    <source>
        <strain evidence="2">H1496</strain>
    </source>
</reference>
<dbReference type="AlphaFoldDB" id="A0A250FS83"/>
<evidence type="ECO:0000313" key="2">
    <source>
        <dbReference type="Proteomes" id="UP000217250"/>
    </source>
</evidence>
<proteinExistence type="predicted"/>
<organism evidence="1 2">
    <name type="scientific">Capnocytophaga gingivalis</name>
    <dbReference type="NCBI Taxonomy" id="1017"/>
    <lineage>
        <taxon>Bacteria</taxon>
        <taxon>Pseudomonadati</taxon>
        <taxon>Bacteroidota</taxon>
        <taxon>Flavobacteriia</taxon>
        <taxon>Flavobacteriales</taxon>
        <taxon>Flavobacteriaceae</taxon>
        <taxon>Capnocytophaga</taxon>
    </lineage>
</organism>
<dbReference type="EMBL" id="CP022386">
    <property type="protein sequence ID" value="ATA87265.1"/>
    <property type="molecule type" value="Genomic_DNA"/>
</dbReference>
<dbReference type="OrthoDB" id="1416536at2"/>
<dbReference type="Proteomes" id="UP000217250">
    <property type="component" value="Chromosome"/>
</dbReference>
<evidence type="ECO:0000313" key="1">
    <source>
        <dbReference type="EMBL" id="ATA87265.1"/>
    </source>
</evidence>
<dbReference type="RefSeq" id="WP_095910543.1">
    <property type="nucleotide sequence ID" value="NZ_CP022386.1"/>
</dbReference>